<keyword evidence="1" id="KW-1133">Transmembrane helix</keyword>
<dbReference type="Gene3D" id="3.30.530.20">
    <property type="match status" value="1"/>
</dbReference>
<accession>A0A1C0TK41</accession>
<organism evidence="2 3">
    <name type="scientific">Pseudoalteromonas luteoviolacea</name>
    <dbReference type="NCBI Taxonomy" id="43657"/>
    <lineage>
        <taxon>Bacteria</taxon>
        <taxon>Pseudomonadati</taxon>
        <taxon>Pseudomonadota</taxon>
        <taxon>Gammaproteobacteria</taxon>
        <taxon>Alteromonadales</taxon>
        <taxon>Pseudoalteromonadaceae</taxon>
        <taxon>Pseudoalteromonas</taxon>
    </lineage>
</organism>
<evidence type="ECO:0000313" key="2">
    <source>
        <dbReference type="EMBL" id="OCQ18817.1"/>
    </source>
</evidence>
<dbReference type="EMBL" id="MAUJ01000012">
    <property type="protein sequence ID" value="OCQ18817.1"/>
    <property type="molecule type" value="Genomic_DNA"/>
</dbReference>
<keyword evidence="1" id="KW-0472">Membrane</keyword>
<comment type="caution">
    <text evidence="2">The sequence shown here is derived from an EMBL/GenBank/DDBJ whole genome shotgun (WGS) entry which is preliminary data.</text>
</comment>
<dbReference type="Proteomes" id="UP000093366">
    <property type="component" value="Unassembled WGS sequence"/>
</dbReference>
<dbReference type="AlphaFoldDB" id="A0A1C0TK41"/>
<dbReference type="OrthoDB" id="5734556at2"/>
<evidence type="ECO:0000313" key="3">
    <source>
        <dbReference type="Proteomes" id="UP000093366"/>
    </source>
</evidence>
<dbReference type="InterPro" id="IPR023393">
    <property type="entry name" value="START-like_dom_sf"/>
</dbReference>
<name>A0A1C0TK41_9GAMM</name>
<keyword evidence="1" id="KW-0812">Transmembrane</keyword>
<gene>
    <name evidence="2" type="ORF">A7985_22640</name>
</gene>
<proteinExistence type="predicted"/>
<dbReference type="SUPFAM" id="SSF55961">
    <property type="entry name" value="Bet v1-like"/>
    <property type="match status" value="1"/>
</dbReference>
<reference evidence="3" key="1">
    <citation type="submission" date="2016-07" db="EMBL/GenBank/DDBJ databases">
        <authorList>
            <person name="Florea S."/>
            <person name="Webb J.S."/>
            <person name="Jaromczyk J."/>
            <person name="Schardl C.L."/>
        </authorList>
    </citation>
    <scope>NUCLEOTIDE SEQUENCE [LARGE SCALE GENOMIC DNA]</scope>
    <source>
        <strain evidence="3">IPB1</strain>
    </source>
</reference>
<sequence>MGKIKKYALYSFAAIVGVILTAQLIWLASGTGEWELKKDQGGIKVYTMKKPWKNLVAFRAVYNLDYSMSHMVAALVDDHSLINCQEWYGKSCVGFEPIKPWDTESLSDVNMWVFNFRMFGKDIFKLREMIIESTVTQDKDTYVTTVHVKGAPDAIPENDCCVRVRNIDNSWTYTPLPDGGIEVDFKQDWDRGGLFPDFILNFGLGVEGTHAFVSKRLNKLLDNEKYKTARFDFIHEPYLDATVKVD</sequence>
<evidence type="ECO:0000256" key="1">
    <source>
        <dbReference type="SAM" id="Phobius"/>
    </source>
</evidence>
<evidence type="ECO:0008006" key="4">
    <source>
        <dbReference type="Google" id="ProtNLM"/>
    </source>
</evidence>
<feature type="transmembrane region" description="Helical" evidence="1">
    <location>
        <begin position="7"/>
        <end position="28"/>
    </location>
</feature>
<dbReference type="RefSeq" id="WP_065792697.1">
    <property type="nucleotide sequence ID" value="NZ_JAGJED010000018.1"/>
</dbReference>
<protein>
    <recommendedName>
        <fullName evidence="4">START domain-containing protein</fullName>
    </recommendedName>
</protein>